<gene>
    <name evidence="1" type="ORF">METZ01_LOCUS420623</name>
</gene>
<organism evidence="1">
    <name type="scientific">marine metagenome</name>
    <dbReference type="NCBI Taxonomy" id="408172"/>
    <lineage>
        <taxon>unclassified sequences</taxon>
        <taxon>metagenomes</taxon>
        <taxon>ecological metagenomes</taxon>
    </lineage>
</organism>
<name>A0A382XA60_9ZZZZ</name>
<sequence>VQSKVNSPIAASLEKTESMAQIVDLIDKAVRDRTKTNPAAALHSVGGQQLNGNEIVITNSSFHKMTLWILSQKA</sequence>
<dbReference type="EMBL" id="UINC01166038">
    <property type="protein sequence ID" value="SVD67769.1"/>
    <property type="molecule type" value="Genomic_DNA"/>
</dbReference>
<feature type="non-terminal residue" evidence="1">
    <location>
        <position position="1"/>
    </location>
</feature>
<proteinExistence type="predicted"/>
<dbReference type="AlphaFoldDB" id="A0A382XA60"/>
<accession>A0A382XA60</accession>
<reference evidence="1" key="1">
    <citation type="submission" date="2018-05" db="EMBL/GenBank/DDBJ databases">
        <authorList>
            <person name="Lanie J.A."/>
            <person name="Ng W.-L."/>
            <person name="Kazmierczak K.M."/>
            <person name="Andrzejewski T.M."/>
            <person name="Davidsen T.M."/>
            <person name="Wayne K.J."/>
            <person name="Tettelin H."/>
            <person name="Glass J.I."/>
            <person name="Rusch D."/>
            <person name="Podicherti R."/>
            <person name="Tsui H.-C.T."/>
            <person name="Winkler M.E."/>
        </authorList>
    </citation>
    <scope>NUCLEOTIDE SEQUENCE</scope>
</reference>
<protein>
    <submittedName>
        <fullName evidence="1">Uncharacterized protein</fullName>
    </submittedName>
</protein>
<evidence type="ECO:0000313" key="1">
    <source>
        <dbReference type="EMBL" id="SVD67769.1"/>
    </source>
</evidence>